<evidence type="ECO:0000313" key="2">
    <source>
        <dbReference type="Proteomes" id="UP000464669"/>
    </source>
</evidence>
<protein>
    <submittedName>
        <fullName evidence="1">Uncharacterized protein</fullName>
    </submittedName>
</protein>
<gene>
    <name evidence="1" type="ORF">N1M2_191</name>
</gene>
<sequence length="29" mass="3448">MGFVSFLGYEAFKYLKTRAVKFFKQILSK</sequence>
<proteinExistence type="predicted"/>
<accession>A0A6B7ZFL8</accession>
<name>A0A6B7ZFL8_9CAUD</name>
<dbReference type="Proteomes" id="UP000464669">
    <property type="component" value="Segment"/>
</dbReference>
<organism evidence="1 2">
    <name type="scientific">Klebsiella phage N1M2</name>
    <dbReference type="NCBI Taxonomy" id="2664939"/>
    <lineage>
        <taxon>Viruses</taxon>
        <taxon>Duplodnaviria</taxon>
        <taxon>Heunggongvirae</taxon>
        <taxon>Uroviricota</taxon>
        <taxon>Caudoviricetes</taxon>
        <taxon>Chimalliviridae</taxon>
        <taxon>Nimduovirus</taxon>
        <taxon>Nimduovirus N1M2</taxon>
    </lineage>
</organism>
<keyword evidence="2" id="KW-1185">Reference proteome</keyword>
<dbReference type="EMBL" id="MN642089">
    <property type="protein sequence ID" value="QGH72054.1"/>
    <property type="molecule type" value="Genomic_DNA"/>
</dbReference>
<reference evidence="1 2" key="1">
    <citation type="submission" date="2019-11" db="EMBL/GenBank/DDBJ databases">
        <authorList>
            <person name="Lewis R."/>
            <person name="Clooney A.G."/>
            <person name="Stockdale S.R."/>
            <person name="Buttimer C."/>
            <person name="Draper L.A."/>
            <person name="Ross R.P."/>
            <person name="Hill C."/>
        </authorList>
    </citation>
    <scope>NUCLEOTIDE SEQUENCE [LARGE SCALE GENOMIC DNA]</scope>
</reference>
<evidence type="ECO:0000313" key="1">
    <source>
        <dbReference type="EMBL" id="QGH72054.1"/>
    </source>
</evidence>